<reference evidence="2" key="1">
    <citation type="journal article" date="2015" name="Nat. Genet.">
        <title>The genome and transcriptome of the zoonotic hookworm Ancylostoma ceylanicum identify infection-specific gene families.</title>
        <authorList>
            <person name="Schwarz E.M."/>
            <person name="Hu Y."/>
            <person name="Antoshechkin I."/>
            <person name="Miller M.M."/>
            <person name="Sternberg P.W."/>
            <person name="Aroian R.V."/>
        </authorList>
    </citation>
    <scope>NUCLEOTIDE SEQUENCE</scope>
    <source>
        <strain evidence="2">HY135</strain>
    </source>
</reference>
<dbReference type="EMBL" id="JARK01001382">
    <property type="protein sequence ID" value="EYC12679.1"/>
    <property type="molecule type" value="Genomic_DNA"/>
</dbReference>
<dbReference type="AlphaFoldDB" id="A0A016UBI9"/>
<keyword evidence="2" id="KW-1185">Reference proteome</keyword>
<organism evidence="1 2">
    <name type="scientific">Ancylostoma ceylanicum</name>
    <dbReference type="NCBI Taxonomy" id="53326"/>
    <lineage>
        <taxon>Eukaryota</taxon>
        <taxon>Metazoa</taxon>
        <taxon>Ecdysozoa</taxon>
        <taxon>Nematoda</taxon>
        <taxon>Chromadorea</taxon>
        <taxon>Rhabditida</taxon>
        <taxon>Rhabditina</taxon>
        <taxon>Rhabditomorpha</taxon>
        <taxon>Strongyloidea</taxon>
        <taxon>Ancylostomatidae</taxon>
        <taxon>Ancylostomatinae</taxon>
        <taxon>Ancylostoma</taxon>
    </lineage>
</organism>
<proteinExistence type="predicted"/>
<comment type="caution">
    <text evidence="1">The sequence shown here is derived from an EMBL/GenBank/DDBJ whole genome shotgun (WGS) entry which is preliminary data.</text>
</comment>
<evidence type="ECO:0000313" key="1">
    <source>
        <dbReference type="EMBL" id="EYC12679.1"/>
    </source>
</evidence>
<sequence>MNDYFLKLHVNIHLYSFRFRGASFRNASNKGIARGQAGRSERNTSGLNPCLTSSLGKMKYMLEDLVKQGFKPDRLHLDLSAWPLALPCKIQGIHTGFKKTSYKVFVIGFYSLSLFVRTQLHFTQNYRR</sequence>
<accession>A0A016UBI9</accession>
<name>A0A016UBI9_9BILA</name>
<evidence type="ECO:0000313" key="2">
    <source>
        <dbReference type="Proteomes" id="UP000024635"/>
    </source>
</evidence>
<protein>
    <submittedName>
        <fullName evidence="1">Uncharacterized protein</fullName>
    </submittedName>
</protein>
<gene>
    <name evidence="1" type="primary">Acey_s0046.g1358</name>
    <name evidence="1" type="ORF">Y032_0046g1358</name>
</gene>
<dbReference type="Proteomes" id="UP000024635">
    <property type="component" value="Unassembled WGS sequence"/>
</dbReference>